<feature type="coiled-coil region" evidence="1">
    <location>
        <begin position="364"/>
        <end position="405"/>
    </location>
</feature>
<dbReference type="AlphaFoldDB" id="A0A1Q3BEE4"/>
<dbReference type="Proteomes" id="UP000187406">
    <property type="component" value="Unassembled WGS sequence"/>
</dbReference>
<evidence type="ECO:0000256" key="1">
    <source>
        <dbReference type="SAM" id="Coils"/>
    </source>
</evidence>
<dbReference type="FunCoup" id="A0A1Q3BEE4">
    <property type="interactions" value="1345"/>
</dbReference>
<dbReference type="InParanoid" id="A0A1Q3BEE4"/>
<sequence>MAQPNNQLSIQTNALSIQDSSSAMQVDQKESPKVLNEEMQNGGLHHAESLIYSSKRLQDDLQLLGVKIKQHEDNIKFLKTRRNKLDDCILDMQVILGKYLSSSAPTIETVDDSHGQSEEETSQQILRHEKSAAGILYQLQTRHGSQASQSPLIKDVLGVVATLGKVDDENLSRLFSEYLGVKTMLGIVCKTYQGVKALELYDEEGCINKESGLYGLGSSIGRALDGRFLVHCLEFLRPYPGEFVADDPQRKLDLLNPRLPNGECPPGFLGFAVNMIKVDSTNSVYVTASGHGLRETLFYNLFSRLQVYKTRGDMVLALPCISEGAISLDGGIIRSTGVFTLGNREEVNVIFPKSSATSSLPETYIETEKQIKETKWQKEKLQEDMKREQALLNSAKLNFERKKEEFVKFLAHSSSSATQHLQAARDRLTPR</sequence>
<feature type="compositionally biased region" description="Polar residues" evidence="2">
    <location>
        <begin position="412"/>
        <end position="421"/>
    </location>
</feature>
<dbReference type="EMBL" id="BDDD01000461">
    <property type="protein sequence ID" value="GAV66192.1"/>
    <property type="molecule type" value="Genomic_DNA"/>
</dbReference>
<accession>A0A1Q3BEE4</accession>
<feature type="coiled-coil region" evidence="1">
    <location>
        <begin position="54"/>
        <end position="88"/>
    </location>
</feature>
<name>A0A1Q3BEE4_CEPFO</name>
<reference evidence="4" key="1">
    <citation type="submission" date="2016-04" db="EMBL/GenBank/DDBJ databases">
        <title>Cephalotus genome sequencing.</title>
        <authorList>
            <person name="Fukushima K."/>
            <person name="Hasebe M."/>
            <person name="Fang X."/>
        </authorList>
    </citation>
    <scope>NUCLEOTIDE SEQUENCE [LARGE SCALE GENOMIC DNA]</scope>
    <source>
        <strain evidence="4">cv. St1</strain>
    </source>
</reference>
<dbReference type="STRING" id="3775.A0A1Q3BEE4"/>
<dbReference type="OrthoDB" id="10036779at2759"/>
<gene>
    <name evidence="3" type="ORF">CFOL_v3_09702</name>
</gene>
<dbReference type="PANTHER" id="PTHR33566:SF6">
    <property type="entry name" value="PROTEIN DEFECTIVE IN MERISTEM SILENCING 3"/>
    <property type="match status" value="1"/>
</dbReference>
<keyword evidence="1" id="KW-0175">Coiled coil</keyword>
<protein>
    <recommendedName>
        <fullName evidence="5">Protein DEFECTIVE IN MERISTEM SILENCING 3-like</fullName>
    </recommendedName>
</protein>
<keyword evidence="4" id="KW-1185">Reference proteome</keyword>
<organism evidence="3 4">
    <name type="scientific">Cephalotus follicularis</name>
    <name type="common">Albany pitcher plant</name>
    <dbReference type="NCBI Taxonomy" id="3775"/>
    <lineage>
        <taxon>Eukaryota</taxon>
        <taxon>Viridiplantae</taxon>
        <taxon>Streptophyta</taxon>
        <taxon>Embryophyta</taxon>
        <taxon>Tracheophyta</taxon>
        <taxon>Spermatophyta</taxon>
        <taxon>Magnoliopsida</taxon>
        <taxon>eudicotyledons</taxon>
        <taxon>Gunneridae</taxon>
        <taxon>Pentapetalae</taxon>
        <taxon>rosids</taxon>
        <taxon>fabids</taxon>
        <taxon>Oxalidales</taxon>
        <taxon>Cephalotaceae</taxon>
        <taxon>Cephalotus</taxon>
    </lineage>
</organism>
<evidence type="ECO:0000313" key="4">
    <source>
        <dbReference type="Proteomes" id="UP000187406"/>
    </source>
</evidence>
<dbReference type="PANTHER" id="PTHR33566">
    <property type="entry name" value="EN/SPM-LIKE TRANSPOSON-RELATED"/>
    <property type="match status" value="1"/>
</dbReference>
<evidence type="ECO:0000256" key="2">
    <source>
        <dbReference type="SAM" id="MobiDB-lite"/>
    </source>
</evidence>
<proteinExistence type="predicted"/>
<comment type="caution">
    <text evidence="3">The sequence shown here is derived from an EMBL/GenBank/DDBJ whole genome shotgun (WGS) entry which is preliminary data.</text>
</comment>
<feature type="region of interest" description="Disordered" evidence="2">
    <location>
        <begin position="412"/>
        <end position="431"/>
    </location>
</feature>
<evidence type="ECO:0000313" key="3">
    <source>
        <dbReference type="EMBL" id="GAV66192.1"/>
    </source>
</evidence>
<evidence type="ECO:0008006" key="5">
    <source>
        <dbReference type="Google" id="ProtNLM"/>
    </source>
</evidence>